<organism evidence="1 2">
    <name type="scientific">Paenibacillus albidus</name>
    <dbReference type="NCBI Taxonomy" id="2041023"/>
    <lineage>
        <taxon>Bacteria</taxon>
        <taxon>Bacillati</taxon>
        <taxon>Bacillota</taxon>
        <taxon>Bacilli</taxon>
        <taxon>Bacillales</taxon>
        <taxon>Paenibacillaceae</taxon>
        <taxon>Paenibacillus</taxon>
    </lineage>
</organism>
<dbReference type="EMBL" id="BMKR01000006">
    <property type="protein sequence ID" value="GGF73058.1"/>
    <property type="molecule type" value="Genomic_DNA"/>
</dbReference>
<dbReference type="RefSeq" id="WP_189023980.1">
    <property type="nucleotide sequence ID" value="NZ_BMKR01000006.1"/>
</dbReference>
<dbReference type="AlphaFoldDB" id="A0A917FFJ5"/>
<reference evidence="1" key="2">
    <citation type="submission" date="2020-09" db="EMBL/GenBank/DDBJ databases">
        <authorList>
            <person name="Sun Q."/>
            <person name="Zhou Y."/>
        </authorList>
    </citation>
    <scope>NUCLEOTIDE SEQUENCE</scope>
    <source>
        <strain evidence="1">CGMCC 1.16134</strain>
    </source>
</reference>
<gene>
    <name evidence="1" type="ORF">GCM10010912_17820</name>
</gene>
<sequence>MPKLIDADRLLQYLNEQAEAWRPTQSYYQLKGVIDQVESGTFDPTPVQPDTPKIAPEDGVYHKRYKASGTVKRLSDSHMRALVEWHDGASPSYVSINSLVKIKDVEVIPNGD</sequence>
<keyword evidence="2" id="KW-1185">Reference proteome</keyword>
<dbReference type="Proteomes" id="UP000637643">
    <property type="component" value="Unassembled WGS sequence"/>
</dbReference>
<comment type="caution">
    <text evidence="1">The sequence shown here is derived from an EMBL/GenBank/DDBJ whole genome shotgun (WGS) entry which is preliminary data.</text>
</comment>
<reference evidence="1" key="1">
    <citation type="journal article" date="2014" name="Int. J. Syst. Evol. Microbiol.">
        <title>Complete genome sequence of Corynebacterium casei LMG S-19264T (=DSM 44701T), isolated from a smear-ripened cheese.</title>
        <authorList>
            <consortium name="US DOE Joint Genome Institute (JGI-PGF)"/>
            <person name="Walter F."/>
            <person name="Albersmeier A."/>
            <person name="Kalinowski J."/>
            <person name="Ruckert C."/>
        </authorList>
    </citation>
    <scope>NUCLEOTIDE SEQUENCE</scope>
    <source>
        <strain evidence="1">CGMCC 1.16134</strain>
    </source>
</reference>
<accession>A0A917FFJ5</accession>
<name>A0A917FFJ5_9BACL</name>
<evidence type="ECO:0000313" key="2">
    <source>
        <dbReference type="Proteomes" id="UP000637643"/>
    </source>
</evidence>
<proteinExistence type="predicted"/>
<protein>
    <submittedName>
        <fullName evidence="1">Uncharacterized protein</fullName>
    </submittedName>
</protein>
<evidence type="ECO:0000313" key="1">
    <source>
        <dbReference type="EMBL" id="GGF73058.1"/>
    </source>
</evidence>